<dbReference type="EMBL" id="JAVRHK010000001">
    <property type="protein sequence ID" value="MDT0675256.1"/>
    <property type="molecule type" value="Genomic_DNA"/>
</dbReference>
<dbReference type="SUPFAM" id="SSF52949">
    <property type="entry name" value="Macro domain-like"/>
    <property type="match status" value="1"/>
</dbReference>
<evidence type="ECO:0000259" key="1">
    <source>
        <dbReference type="PROSITE" id="PS51154"/>
    </source>
</evidence>
<dbReference type="InterPro" id="IPR043472">
    <property type="entry name" value="Macro_dom-like"/>
</dbReference>
<dbReference type="SMART" id="SM00506">
    <property type="entry name" value="A1pp"/>
    <property type="match status" value="1"/>
</dbReference>
<dbReference type="PROSITE" id="PS51154">
    <property type="entry name" value="MACRO"/>
    <property type="match status" value="1"/>
</dbReference>
<proteinExistence type="predicted"/>
<dbReference type="Gene3D" id="3.40.220.10">
    <property type="entry name" value="Leucine Aminopeptidase, subunit E, domain 1"/>
    <property type="match status" value="1"/>
</dbReference>
<evidence type="ECO:0000313" key="2">
    <source>
        <dbReference type="EMBL" id="MDT0675256.1"/>
    </source>
</evidence>
<dbReference type="Pfam" id="PF01661">
    <property type="entry name" value="Macro"/>
    <property type="match status" value="1"/>
</dbReference>
<gene>
    <name evidence="2" type="ORF">RM539_01490</name>
</gene>
<keyword evidence="3" id="KW-1185">Reference proteome</keyword>
<dbReference type="Proteomes" id="UP001262582">
    <property type="component" value="Unassembled WGS sequence"/>
</dbReference>
<feature type="domain" description="Macro" evidence="1">
    <location>
        <begin position="1"/>
        <end position="176"/>
    </location>
</feature>
<sequence length="176" mass="19338">MQVTPSNVHIEAVKGGITQQADVQAIVNAANAELTTGGGVAGAIHHAAGTELYKECQQFAPIRPGEAVITSGYKLPNEYVIHCLGPVYERRKNYEELLEKCYINALQLAEEKNIKSIAFPAISTGVFGYPMEAAAEVAVKTILKQIPQLKHVEKIKFVLFTQADLEIYQNKLEELQ</sequence>
<dbReference type="PANTHER" id="PTHR11106">
    <property type="entry name" value="GANGLIOSIDE INDUCED DIFFERENTIATION ASSOCIATED PROTEIN 2-RELATED"/>
    <property type="match status" value="1"/>
</dbReference>
<evidence type="ECO:0000313" key="3">
    <source>
        <dbReference type="Proteomes" id="UP001262582"/>
    </source>
</evidence>
<organism evidence="2 3">
    <name type="scientific">Autumnicola musiva</name>
    <dbReference type="NCBI Taxonomy" id="3075589"/>
    <lineage>
        <taxon>Bacteria</taxon>
        <taxon>Pseudomonadati</taxon>
        <taxon>Bacteroidota</taxon>
        <taxon>Flavobacteriia</taxon>
        <taxon>Flavobacteriales</taxon>
        <taxon>Flavobacteriaceae</taxon>
        <taxon>Autumnicola</taxon>
    </lineage>
</organism>
<comment type="caution">
    <text evidence="2">The sequence shown here is derived from an EMBL/GenBank/DDBJ whole genome shotgun (WGS) entry which is preliminary data.</text>
</comment>
<reference evidence="2 3" key="1">
    <citation type="submission" date="2023-09" db="EMBL/GenBank/DDBJ databases">
        <authorList>
            <person name="Rey-Velasco X."/>
        </authorList>
    </citation>
    <scope>NUCLEOTIDE SEQUENCE [LARGE SCALE GENOMIC DNA]</scope>
    <source>
        <strain evidence="2 3">F117</strain>
    </source>
</reference>
<dbReference type="PANTHER" id="PTHR11106:SF27">
    <property type="entry name" value="MACRO DOMAIN-CONTAINING PROTEIN"/>
    <property type="match status" value="1"/>
</dbReference>
<dbReference type="RefSeq" id="WP_311501707.1">
    <property type="nucleotide sequence ID" value="NZ_JAVRHK010000001.1"/>
</dbReference>
<dbReference type="CDD" id="cd02908">
    <property type="entry name" value="Macro_OAADPr_deacetylase"/>
    <property type="match status" value="1"/>
</dbReference>
<accession>A0ABU3D147</accession>
<dbReference type="InterPro" id="IPR002589">
    <property type="entry name" value="Macro_dom"/>
</dbReference>
<name>A0ABU3D147_9FLAO</name>
<protein>
    <submittedName>
        <fullName evidence="2">Macro domain-containing protein</fullName>
    </submittedName>
</protein>